<reference evidence="2 3" key="1">
    <citation type="submission" date="2022-05" db="EMBL/GenBank/DDBJ databases">
        <authorList>
            <person name="Park J.-S."/>
        </authorList>
    </citation>
    <scope>NUCLEOTIDE SEQUENCE [LARGE SCALE GENOMIC DNA]</scope>
    <source>
        <strain evidence="2 3">2012CJ35-5</strain>
    </source>
</reference>
<dbReference type="SUPFAM" id="SSF56935">
    <property type="entry name" value="Porins"/>
    <property type="match status" value="1"/>
</dbReference>
<gene>
    <name evidence="2" type="ORF">M3P19_06310</name>
</gene>
<sequence>MRLLPALAICLLICFTWSGSAQDSKTSSFIKAVDTYFQNNPIEKVYLQLDKEIVAPGEDIWFSAYTVLGSNHFHSQKSAVLHIDLIDDKDELLKSQTIQLMNGRGQGSLNISHKLPPGTYQIRSYSNWMRNAPQEFFFKKNIYVLGGKDSNAVSSEVHKVDLQFFPEGGRLINGLRSKVAFKAIGSKGYDAIIDGVLEDSNGTIVANLATVSRGAGIFYLEPDGNTNYRAVLANGAVFDFPQISNAGYTLAVVKRGLDKIVVQVQATSLLLHKSFHLIGTSRGKRYFEGTFNFEMENQYTLEIPTEQLPSGVFTLTLLDDEWTPQCERITFVNNHEGLQISSYTNNSSFSEREEIVLDVVIKNVQGTPVETDFSIAVSDVNQVSKEESSANILTHLLLQSDLKGHIYQPAKLFKDRTRTTQYELDLVMLTHGWRNYNWDKMKAGFSEEPAYTFVAGESISGTAYGNSKQLLRNTEFNVIAQSQTNLAEYAFTTDNFGRFTFDGINVSGKAQFVFNAYNERGKLQFSRIKLNENPKELPSPVFDFIPSEREKRELNYLDMANLRSRANSITSLEGIINLDEVSVSADRVTKKEWTRPSNYGIEPDRVVYAKDFPNSVTLTDLINNIPGVNIYNITSPRNGPLWVVDGQPMPRIGSRDSIIGSNIPEVIGGVPRAIAHIAVQSVERVEFLDRRRNSTGIYGLNGSNGVFLIYTKIGPNPNRRPLSTATDMMLHSAGKEFYNPRYDTERGLKDVTDYRATLYWNPMLRTDEHGKATIRFFNSDIAKNLQINIEALSDNGQPGTYLSIIGANELQEH</sequence>
<dbReference type="EMBL" id="JAMFMA010000001">
    <property type="protein sequence ID" value="MCL6273614.1"/>
    <property type="molecule type" value="Genomic_DNA"/>
</dbReference>
<organism evidence="2 3">
    <name type="scientific">Flagellimonas spongiicola</name>
    <dbReference type="NCBI Taxonomy" id="2942208"/>
    <lineage>
        <taxon>Bacteria</taxon>
        <taxon>Pseudomonadati</taxon>
        <taxon>Bacteroidota</taxon>
        <taxon>Flavobacteriia</taxon>
        <taxon>Flavobacteriales</taxon>
        <taxon>Flavobacteriaceae</taxon>
        <taxon>Flagellimonas</taxon>
    </lineage>
</organism>
<evidence type="ECO:0000256" key="1">
    <source>
        <dbReference type="SAM" id="SignalP"/>
    </source>
</evidence>
<accession>A0ABT0PQD8</accession>
<keyword evidence="3" id="KW-1185">Reference proteome</keyword>
<dbReference type="Gene3D" id="2.60.40.1930">
    <property type="match status" value="1"/>
</dbReference>
<feature type="signal peptide" evidence="1">
    <location>
        <begin position="1"/>
        <end position="21"/>
    </location>
</feature>
<keyword evidence="1" id="KW-0732">Signal</keyword>
<name>A0ABT0PQD8_9FLAO</name>
<evidence type="ECO:0000313" key="2">
    <source>
        <dbReference type="EMBL" id="MCL6273614.1"/>
    </source>
</evidence>
<dbReference type="Gene3D" id="2.170.130.10">
    <property type="entry name" value="TonB-dependent receptor, plug domain"/>
    <property type="match status" value="1"/>
</dbReference>
<dbReference type="InterPro" id="IPR037066">
    <property type="entry name" value="Plug_dom_sf"/>
</dbReference>
<protein>
    <submittedName>
        <fullName evidence="2">Plug domain-containing protein</fullName>
    </submittedName>
</protein>
<comment type="caution">
    <text evidence="2">The sequence shown here is derived from an EMBL/GenBank/DDBJ whole genome shotgun (WGS) entry which is preliminary data.</text>
</comment>
<dbReference type="Proteomes" id="UP001203607">
    <property type="component" value="Unassembled WGS sequence"/>
</dbReference>
<dbReference type="RefSeq" id="WP_249656785.1">
    <property type="nucleotide sequence ID" value="NZ_JAMFMA010000001.1"/>
</dbReference>
<feature type="chain" id="PRO_5046860478" evidence="1">
    <location>
        <begin position="22"/>
        <end position="813"/>
    </location>
</feature>
<evidence type="ECO:0000313" key="3">
    <source>
        <dbReference type="Proteomes" id="UP001203607"/>
    </source>
</evidence>
<proteinExistence type="predicted"/>